<reference evidence="1 2" key="1">
    <citation type="submission" date="2016-05" db="EMBL/GenBank/DDBJ databases">
        <title>Draft Genome Sequence of Algibacter sp. Strain SK-16 Isolated from the Surface Water of Aburatsubo Inlet.</title>
        <authorList>
            <person name="Wong S.-K."/>
            <person name="Yoshizawa S."/>
            <person name="Nakajima Y."/>
            <person name="Ogura Y."/>
            <person name="Tetsuya H."/>
            <person name="Hamasaki K."/>
        </authorList>
    </citation>
    <scope>NUCLEOTIDE SEQUENCE [LARGE SCALE GENOMIC DNA]</scope>
    <source>
        <strain evidence="1 2">SK-16</strain>
    </source>
</reference>
<name>A0A1E5TC34_9FLAO</name>
<dbReference type="Gene3D" id="3.10.450.410">
    <property type="match status" value="1"/>
</dbReference>
<protein>
    <recommendedName>
        <fullName evidence="3">DUF4348 domain-containing protein</fullName>
    </recommendedName>
</protein>
<gene>
    <name evidence="1" type="ORF">A8C32_13555</name>
</gene>
<evidence type="ECO:0000313" key="2">
    <source>
        <dbReference type="Proteomes" id="UP000095713"/>
    </source>
</evidence>
<proteinExistence type="predicted"/>
<dbReference type="OrthoDB" id="1043604at2"/>
<organism evidence="1 2">
    <name type="scientific">Flavivirga aquatica</name>
    <dbReference type="NCBI Taxonomy" id="1849968"/>
    <lineage>
        <taxon>Bacteria</taxon>
        <taxon>Pseudomonadati</taxon>
        <taxon>Bacteroidota</taxon>
        <taxon>Flavobacteriia</taxon>
        <taxon>Flavobacteriales</taxon>
        <taxon>Flavobacteriaceae</taxon>
        <taxon>Flavivirga</taxon>
    </lineage>
</organism>
<accession>A0A1E5TC34</accession>
<sequence>MKPHLIIIVIASIFSSCNKFEHKLYDKIDIAQKNAIEKNSPVIFDLNDVTDFEWIKMLHITGNESMPIHNFEIEPTLGRQTKDLKTWKNRFYFLNSKNEVIVKDIDYQHYPSYSIEFCLKDSIKNIGYQWLSKDECKFTLVPNTKKAGTGMVFLFPVCNTKFDKDNFGIFRKQDIKLSIPKNVDSDFKIFLNFFNKDSTFQISRVKFPLKIKDLNEDFELRERTINKEEYYLKKFDFNEINKLEVFNEYKQRISINENNVLIEINGIENGIACEFYFKKINNKWKLVSWIDQST</sequence>
<dbReference type="InterPro" id="IPR025590">
    <property type="entry name" value="DUF4348"/>
</dbReference>
<dbReference type="EMBL" id="MDJD01000014">
    <property type="protein sequence ID" value="OEK08931.1"/>
    <property type="molecule type" value="Genomic_DNA"/>
</dbReference>
<comment type="caution">
    <text evidence="1">The sequence shown here is derived from an EMBL/GenBank/DDBJ whole genome shotgun (WGS) entry which is preliminary data.</text>
</comment>
<keyword evidence="2" id="KW-1185">Reference proteome</keyword>
<evidence type="ECO:0000313" key="1">
    <source>
        <dbReference type="EMBL" id="OEK08931.1"/>
    </source>
</evidence>
<dbReference type="PROSITE" id="PS51257">
    <property type="entry name" value="PROKAR_LIPOPROTEIN"/>
    <property type="match status" value="1"/>
</dbReference>
<dbReference type="Pfam" id="PF14254">
    <property type="entry name" value="DUF4348"/>
    <property type="match status" value="1"/>
</dbReference>
<evidence type="ECO:0008006" key="3">
    <source>
        <dbReference type="Google" id="ProtNLM"/>
    </source>
</evidence>
<dbReference type="AlphaFoldDB" id="A0A1E5TC34"/>
<dbReference type="RefSeq" id="WP_069829186.1">
    <property type="nucleotide sequence ID" value="NZ_MDJD01000014.1"/>
</dbReference>
<dbReference type="Proteomes" id="UP000095713">
    <property type="component" value="Unassembled WGS sequence"/>
</dbReference>